<evidence type="ECO:0000259" key="5">
    <source>
        <dbReference type="Pfam" id="PF00692"/>
    </source>
</evidence>
<proteinExistence type="inferred from homology"/>
<accession>A0A4Y5P1B9</accession>
<dbReference type="InterPro" id="IPR033704">
    <property type="entry name" value="dUTPase_trimeric"/>
</dbReference>
<protein>
    <recommendedName>
        <fullName evidence="2">dUTP diphosphatase</fullName>
        <ecNumber evidence="2">3.6.1.23</ecNumber>
    </recommendedName>
</protein>
<evidence type="ECO:0000313" key="6">
    <source>
        <dbReference type="EMBL" id="QCW23760.1"/>
    </source>
</evidence>
<comment type="similarity">
    <text evidence="1">Belongs to the dUTPase family.</text>
</comment>
<reference evidence="6 7" key="1">
    <citation type="submission" date="2019-04" db="EMBL/GenBank/DDBJ databases">
        <title>Complete genome sequence of Pantoea bacteriophage vB_PagS_AAS21.</title>
        <authorList>
            <person name="Truncaite L."/>
            <person name="Simoliuniene M."/>
            <person name="Zajanckauskaite A."/>
            <person name="Meskys R."/>
            <person name="Simoliunas E."/>
        </authorList>
    </citation>
    <scope>NUCLEOTIDE SEQUENCE [LARGE SCALE GENOMIC DNA]</scope>
</reference>
<evidence type="ECO:0000256" key="4">
    <source>
        <dbReference type="ARBA" id="ARBA00023080"/>
    </source>
</evidence>
<evidence type="ECO:0000256" key="2">
    <source>
        <dbReference type="ARBA" id="ARBA00012379"/>
    </source>
</evidence>
<dbReference type="GO" id="GO:0000287">
    <property type="term" value="F:magnesium ion binding"/>
    <property type="evidence" value="ECO:0007669"/>
    <property type="project" value="InterPro"/>
</dbReference>
<evidence type="ECO:0000313" key="7">
    <source>
        <dbReference type="Proteomes" id="UP000308921"/>
    </source>
</evidence>
<feature type="domain" description="dUTPase-like" evidence="5">
    <location>
        <begin position="18"/>
        <end position="149"/>
    </location>
</feature>
<keyword evidence="7" id="KW-1185">Reference proteome</keyword>
<keyword evidence="4" id="KW-0546">Nucleotide metabolism</keyword>
<gene>
    <name evidence="6" type="ORF">AAS21_gp022</name>
</gene>
<dbReference type="Proteomes" id="UP000308921">
    <property type="component" value="Segment"/>
</dbReference>
<dbReference type="NCBIfam" id="TIGR00576">
    <property type="entry name" value="dut"/>
    <property type="match status" value="1"/>
</dbReference>
<dbReference type="InterPro" id="IPR008181">
    <property type="entry name" value="dUTPase"/>
</dbReference>
<dbReference type="EC" id="3.6.1.23" evidence="2"/>
<dbReference type="GO" id="GO:0006226">
    <property type="term" value="P:dUMP biosynthetic process"/>
    <property type="evidence" value="ECO:0007669"/>
    <property type="project" value="InterPro"/>
</dbReference>
<evidence type="ECO:0000256" key="1">
    <source>
        <dbReference type="ARBA" id="ARBA00006581"/>
    </source>
</evidence>
<dbReference type="PANTHER" id="PTHR11241">
    <property type="entry name" value="DEOXYURIDINE 5'-TRIPHOSPHATE NUCLEOTIDOHYDROLASE"/>
    <property type="match status" value="1"/>
</dbReference>
<keyword evidence="3" id="KW-0378">Hydrolase</keyword>
<dbReference type="Gene3D" id="2.70.40.10">
    <property type="match status" value="1"/>
</dbReference>
<evidence type="ECO:0000256" key="3">
    <source>
        <dbReference type="ARBA" id="ARBA00022801"/>
    </source>
</evidence>
<dbReference type="InterPro" id="IPR029054">
    <property type="entry name" value="dUTPase-like"/>
</dbReference>
<name>A0A4Y5P1B9_9CAUD</name>
<dbReference type="SUPFAM" id="SSF51283">
    <property type="entry name" value="dUTPase-like"/>
    <property type="match status" value="1"/>
</dbReference>
<dbReference type="PANTHER" id="PTHR11241:SF0">
    <property type="entry name" value="DEOXYURIDINE 5'-TRIPHOSPHATE NUCLEOTIDOHYDROLASE"/>
    <property type="match status" value="1"/>
</dbReference>
<dbReference type="GO" id="GO:0046081">
    <property type="term" value="P:dUTP catabolic process"/>
    <property type="evidence" value="ECO:0007669"/>
    <property type="project" value="InterPro"/>
</dbReference>
<dbReference type="InterPro" id="IPR036157">
    <property type="entry name" value="dUTPase-like_sf"/>
</dbReference>
<dbReference type="NCBIfam" id="NF001862">
    <property type="entry name" value="PRK00601.1"/>
    <property type="match status" value="1"/>
</dbReference>
<organism evidence="6 7">
    <name type="scientific">Pantoea phage vB_PagS_AAS21</name>
    <dbReference type="NCBI Taxonomy" id="2575261"/>
    <lineage>
        <taxon>Viruses</taxon>
        <taxon>Duplodnaviria</taxon>
        <taxon>Heunggongvirae</taxon>
        <taxon>Uroviricota</taxon>
        <taxon>Caudoviricetes</taxon>
        <taxon>Demerecviridae</taxon>
        <taxon>Keyvirus</taxon>
        <taxon>Keyvirus AAS21</taxon>
    </lineage>
</organism>
<dbReference type="Pfam" id="PF00692">
    <property type="entry name" value="dUTPase"/>
    <property type="match status" value="1"/>
</dbReference>
<dbReference type="GO" id="GO:0004170">
    <property type="term" value="F:dUTP diphosphatase activity"/>
    <property type="evidence" value="ECO:0007669"/>
    <property type="project" value="UniProtKB-EC"/>
</dbReference>
<dbReference type="CDD" id="cd07557">
    <property type="entry name" value="trimeric_dUTPase"/>
    <property type="match status" value="1"/>
</dbReference>
<sequence>MQKLKIKLEHPECKPAIGSVDSAGLDLRVFLGHNPRKDGLQIEPGQKVLVGTGVKMAIPSGWVGLVVPRSSVGTKMDISLANTVGVIDADYRGEIKLCLRNNGTEPQVFFNFDRICQIVIVPYFPGSLAEYVDDLDETIRGEGGFGHSGTN</sequence>
<dbReference type="EMBL" id="MK770119">
    <property type="protein sequence ID" value="QCW23760.1"/>
    <property type="molecule type" value="Genomic_DNA"/>
</dbReference>